<evidence type="ECO:0000256" key="3">
    <source>
        <dbReference type="ARBA" id="ARBA00022989"/>
    </source>
</evidence>
<name>A0A4E0R8B3_FASHE</name>
<dbReference type="Proteomes" id="UP000230066">
    <property type="component" value="Unassembled WGS sequence"/>
</dbReference>
<dbReference type="GO" id="GO:0004930">
    <property type="term" value="F:G protein-coupled receptor activity"/>
    <property type="evidence" value="ECO:0007669"/>
    <property type="project" value="UniProtKB-KW"/>
</dbReference>
<comment type="subcellular location">
    <subcellularLocation>
        <location evidence="1">Membrane</location>
    </subcellularLocation>
</comment>
<feature type="transmembrane region" description="Helical" evidence="6">
    <location>
        <begin position="20"/>
        <end position="42"/>
    </location>
</feature>
<evidence type="ECO:0000256" key="5">
    <source>
        <dbReference type="RuleBase" id="RU000688"/>
    </source>
</evidence>
<sequence>MADKQVNGDNKDITILKNVAMSSIIVFGLIGNALGLILTYYVKVRFQATRLLLRLQYIIDAFGCFVVTAYWVTYNIKTPPELLDGSAFSYLWSNYYVAGISSTLSSTNMMLLSIDRYWAVVWFTTYRRDSKYYRFTLMVVLWVWVILITTPTAILGYYGSHIHLIGSKLFIICLRTHAILVFLLVFLGPGILILASQIKIIILLRRHESGSATSSLSVDRTEQSNTSAVDPDMKSYSFFEYLLSIFGFQQAYVFDGWKNNAIFPFSCTFSLNPLSLIFISPVARKWILSKMSVCRRTLLMRTF</sequence>
<protein>
    <recommendedName>
        <fullName evidence="7">G-protein coupled receptors family 1 profile domain-containing protein</fullName>
    </recommendedName>
</protein>
<keyword evidence="5" id="KW-0675">Receptor</keyword>
<evidence type="ECO:0000259" key="7">
    <source>
        <dbReference type="PROSITE" id="PS50262"/>
    </source>
</evidence>
<reference evidence="8" key="1">
    <citation type="submission" date="2019-03" db="EMBL/GenBank/DDBJ databases">
        <title>Improved annotation for the trematode Fasciola hepatica.</title>
        <authorList>
            <person name="Choi Y.-J."/>
            <person name="Martin J."/>
            <person name="Mitreva M."/>
        </authorList>
    </citation>
    <scope>NUCLEOTIDE SEQUENCE [LARGE SCALE GENOMIC DNA]</scope>
</reference>
<dbReference type="AlphaFoldDB" id="A0A4E0R8B3"/>
<keyword evidence="3 6" id="KW-1133">Transmembrane helix</keyword>
<dbReference type="CDD" id="cd00637">
    <property type="entry name" value="7tm_classA_rhodopsin-like"/>
    <property type="match status" value="1"/>
</dbReference>
<evidence type="ECO:0000313" key="9">
    <source>
        <dbReference type="Proteomes" id="UP000230066"/>
    </source>
</evidence>
<evidence type="ECO:0000256" key="1">
    <source>
        <dbReference type="ARBA" id="ARBA00004370"/>
    </source>
</evidence>
<evidence type="ECO:0000256" key="6">
    <source>
        <dbReference type="SAM" id="Phobius"/>
    </source>
</evidence>
<feature type="transmembrane region" description="Helical" evidence="6">
    <location>
        <begin position="238"/>
        <end position="255"/>
    </location>
</feature>
<dbReference type="EMBL" id="JXXN02002304">
    <property type="protein sequence ID" value="THD23155.1"/>
    <property type="molecule type" value="Genomic_DNA"/>
</dbReference>
<feature type="transmembrane region" description="Helical" evidence="6">
    <location>
        <begin position="261"/>
        <end position="283"/>
    </location>
</feature>
<keyword evidence="2 5" id="KW-0812">Transmembrane</keyword>
<feature type="transmembrane region" description="Helical" evidence="6">
    <location>
        <begin position="54"/>
        <end position="73"/>
    </location>
</feature>
<accession>A0A4E0R8B3</accession>
<dbReference type="Gene3D" id="1.20.1070.10">
    <property type="entry name" value="Rhodopsin 7-helix transmembrane proteins"/>
    <property type="match status" value="1"/>
</dbReference>
<feature type="transmembrane region" description="Helical" evidence="6">
    <location>
        <begin position="169"/>
        <end position="195"/>
    </location>
</feature>
<dbReference type="PANTHER" id="PTHR45698:SF1">
    <property type="entry name" value="TRACE AMINE-ASSOCIATED RECEPTOR 13C-LIKE"/>
    <property type="match status" value="1"/>
</dbReference>
<evidence type="ECO:0000256" key="2">
    <source>
        <dbReference type="ARBA" id="ARBA00022692"/>
    </source>
</evidence>
<feature type="transmembrane region" description="Helical" evidence="6">
    <location>
        <begin position="93"/>
        <end position="114"/>
    </location>
</feature>
<keyword evidence="5" id="KW-0297">G-protein coupled receptor</keyword>
<dbReference type="PRINTS" id="PR00237">
    <property type="entry name" value="GPCRRHODOPSN"/>
</dbReference>
<keyword evidence="4 6" id="KW-0472">Membrane</keyword>
<evidence type="ECO:0000256" key="4">
    <source>
        <dbReference type="ARBA" id="ARBA00023136"/>
    </source>
</evidence>
<keyword evidence="5" id="KW-0807">Transducer</keyword>
<comment type="similarity">
    <text evidence="5">Belongs to the G-protein coupled receptor 1 family.</text>
</comment>
<dbReference type="InterPro" id="IPR017452">
    <property type="entry name" value="GPCR_Rhodpsn_7TM"/>
</dbReference>
<evidence type="ECO:0000313" key="8">
    <source>
        <dbReference type="EMBL" id="THD23155.1"/>
    </source>
</evidence>
<dbReference type="PANTHER" id="PTHR45698">
    <property type="entry name" value="TRACE AMINE-ASSOCIATED RECEPTOR 19N-RELATED"/>
    <property type="match status" value="1"/>
</dbReference>
<dbReference type="InterPro" id="IPR000276">
    <property type="entry name" value="GPCR_Rhodpsn"/>
</dbReference>
<dbReference type="GO" id="GO:0016020">
    <property type="term" value="C:membrane"/>
    <property type="evidence" value="ECO:0007669"/>
    <property type="project" value="UniProtKB-SubCell"/>
</dbReference>
<gene>
    <name evidence="8" type="ORF">D915_006148</name>
</gene>
<organism evidence="8 9">
    <name type="scientific">Fasciola hepatica</name>
    <name type="common">Liver fluke</name>
    <dbReference type="NCBI Taxonomy" id="6192"/>
    <lineage>
        <taxon>Eukaryota</taxon>
        <taxon>Metazoa</taxon>
        <taxon>Spiralia</taxon>
        <taxon>Lophotrochozoa</taxon>
        <taxon>Platyhelminthes</taxon>
        <taxon>Trematoda</taxon>
        <taxon>Digenea</taxon>
        <taxon>Plagiorchiida</taxon>
        <taxon>Echinostomata</taxon>
        <taxon>Echinostomatoidea</taxon>
        <taxon>Fasciolidae</taxon>
        <taxon>Fasciola</taxon>
    </lineage>
</organism>
<feature type="domain" description="G-protein coupled receptors family 1 profile" evidence="7">
    <location>
        <begin position="31"/>
        <end position="246"/>
    </location>
</feature>
<dbReference type="PROSITE" id="PS50262">
    <property type="entry name" value="G_PROTEIN_RECEP_F1_2"/>
    <property type="match status" value="1"/>
</dbReference>
<keyword evidence="9" id="KW-1185">Reference proteome</keyword>
<dbReference type="Pfam" id="PF00001">
    <property type="entry name" value="7tm_1"/>
    <property type="match status" value="1"/>
</dbReference>
<dbReference type="SUPFAM" id="SSF81321">
    <property type="entry name" value="Family A G protein-coupled receptor-like"/>
    <property type="match status" value="1"/>
</dbReference>
<dbReference type="PROSITE" id="PS00237">
    <property type="entry name" value="G_PROTEIN_RECEP_F1_1"/>
    <property type="match status" value="1"/>
</dbReference>
<feature type="transmembrane region" description="Helical" evidence="6">
    <location>
        <begin position="135"/>
        <end position="157"/>
    </location>
</feature>
<comment type="caution">
    <text evidence="8">The sequence shown here is derived from an EMBL/GenBank/DDBJ whole genome shotgun (WGS) entry which is preliminary data.</text>
</comment>
<proteinExistence type="inferred from homology"/>